<evidence type="ECO:0000313" key="8">
    <source>
        <dbReference type="Proteomes" id="UP000188388"/>
    </source>
</evidence>
<dbReference type="Proteomes" id="UP000188388">
    <property type="component" value="Unassembled WGS sequence"/>
</dbReference>
<sequence>MSIRDYKHFIGGRYVDGVGTDSIERVSPANGQTVARYARGTTGDIDLAIEAARTAFDEGPWPRMSGMDRANILHAWADRLRENKDRLVRIEVEEVGKPIRFARGDIDGAIGLIRYAASLALQMSGSAYTNLGENKTAMIMREPAGVVALITPWNFPALIVAQKAPFALAAGCTVVLKPAEFTSGSAFEMAALAFEAGVPAGVFNVVSGQGAAIGDHLTSHPGIDFVSFTGSTRTGHRVVSNTGRNLVKSSVELGGKSANIVFEDADLDAAIDGALMGVFFNNGECCISGSRLFVQSSIADEFVKKVVDRSSRVKVGDPFDEATDVGALIDDQHLAKVAAFVKSGIDEGAELVLGGGIAAGTGGHFHEATIFDRVDPRMTIFREEIFGPVLSVTRFDSVADAIRLANDTIYGLANYVWSRNINTVMTVAKQLRSGLVQANTVIDGAPQLPLAGVKGSGFGYEMGQAGFEEFTQLKTLLIHTGPRTPIFGS</sequence>
<dbReference type="RefSeq" id="WP_077380593.1">
    <property type="nucleotide sequence ID" value="NZ_FTPD01000026.1"/>
</dbReference>
<evidence type="ECO:0000256" key="1">
    <source>
        <dbReference type="ARBA" id="ARBA00009986"/>
    </source>
</evidence>
<keyword evidence="2 5" id="KW-0560">Oxidoreductase</keyword>
<name>A0A1R3VDE0_9HYPH</name>
<organism evidence="7 8">
    <name type="scientific">Mesorhizobium prunaredense</name>
    <dbReference type="NCBI Taxonomy" id="1631249"/>
    <lineage>
        <taxon>Bacteria</taxon>
        <taxon>Pseudomonadati</taxon>
        <taxon>Pseudomonadota</taxon>
        <taxon>Alphaproteobacteria</taxon>
        <taxon>Hyphomicrobiales</taxon>
        <taxon>Phyllobacteriaceae</taxon>
        <taxon>Mesorhizobium</taxon>
    </lineage>
</organism>
<keyword evidence="3" id="KW-0558">Oxidation</keyword>
<gene>
    <name evidence="7" type="primary">gbsA</name>
    <name evidence="7" type="ORF">BQ8794_320086</name>
</gene>
<dbReference type="InterPro" id="IPR016161">
    <property type="entry name" value="Ald_DH/histidinol_DH"/>
</dbReference>
<feature type="active site" evidence="4">
    <location>
        <position position="252"/>
    </location>
</feature>
<dbReference type="PANTHER" id="PTHR11699">
    <property type="entry name" value="ALDEHYDE DEHYDROGENASE-RELATED"/>
    <property type="match status" value="1"/>
</dbReference>
<dbReference type="GO" id="GO:0008802">
    <property type="term" value="F:betaine-aldehyde dehydrogenase (NAD+) activity"/>
    <property type="evidence" value="ECO:0007669"/>
    <property type="project" value="UniProtKB-EC"/>
</dbReference>
<dbReference type="AlphaFoldDB" id="A0A1R3VDE0"/>
<evidence type="ECO:0000256" key="3">
    <source>
        <dbReference type="ARBA" id="ARBA00023097"/>
    </source>
</evidence>
<dbReference type="Gene3D" id="3.40.309.10">
    <property type="entry name" value="Aldehyde Dehydrogenase, Chain A, domain 2"/>
    <property type="match status" value="1"/>
</dbReference>
<evidence type="ECO:0000256" key="5">
    <source>
        <dbReference type="RuleBase" id="RU003345"/>
    </source>
</evidence>
<evidence type="ECO:0000256" key="4">
    <source>
        <dbReference type="PROSITE-ProRule" id="PRU10007"/>
    </source>
</evidence>
<dbReference type="InterPro" id="IPR029510">
    <property type="entry name" value="Ald_DH_CS_GLU"/>
</dbReference>
<protein>
    <submittedName>
        <fullName evidence="7">Betaine aldehyde dehydrogenase</fullName>
        <ecNumber evidence="7">1.2.1.8</ecNumber>
    </submittedName>
</protein>
<dbReference type="Pfam" id="PF00171">
    <property type="entry name" value="Aldedh"/>
    <property type="match status" value="1"/>
</dbReference>
<dbReference type="Gene3D" id="3.40.605.10">
    <property type="entry name" value="Aldehyde Dehydrogenase, Chain A, domain 1"/>
    <property type="match status" value="1"/>
</dbReference>
<dbReference type="FunFam" id="3.40.309.10:FF:000012">
    <property type="entry name" value="Betaine aldehyde dehydrogenase"/>
    <property type="match status" value="1"/>
</dbReference>
<dbReference type="EC" id="1.2.1.8" evidence="7"/>
<evidence type="ECO:0000313" key="7">
    <source>
        <dbReference type="EMBL" id="SIT57264.1"/>
    </source>
</evidence>
<dbReference type="EMBL" id="FTPD01000026">
    <property type="protein sequence ID" value="SIT57264.1"/>
    <property type="molecule type" value="Genomic_DNA"/>
</dbReference>
<reference evidence="8" key="1">
    <citation type="submission" date="2017-01" db="EMBL/GenBank/DDBJ databases">
        <authorList>
            <person name="Brunel B."/>
        </authorList>
    </citation>
    <scope>NUCLEOTIDE SEQUENCE [LARGE SCALE GENOMIC DNA]</scope>
</reference>
<proteinExistence type="inferred from homology"/>
<accession>A0A1R3VDE0</accession>
<dbReference type="PROSITE" id="PS00687">
    <property type="entry name" value="ALDEHYDE_DEHYDR_GLU"/>
    <property type="match status" value="1"/>
</dbReference>
<dbReference type="SUPFAM" id="SSF53720">
    <property type="entry name" value="ALDH-like"/>
    <property type="match status" value="1"/>
</dbReference>
<dbReference type="InterPro" id="IPR015590">
    <property type="entry name" value="Aldehyde_DH_dom"/>
</dbReference>
<dbReference type="InterPro" id="IPR016162">
    <property type="entry name" value="Ald_DH_N"/>
</dbReference>
<evidence type="ECO:0000256" key="2">
    <source>
        <dbReference type="ARBA" id="ARBA00023002"/>
    </source>
</evidence>
<dbReference type="FunFam" id="3.40.605.10:FF:000007">
    <property type="entry name" value="NAD/NADP-dependent betaine aldehyde dehydrogenase"/>
    <property type="match status" value="1"/>
</dbReference>
<evidence type="ECO:0000259" key="6">
    <source>
        <dbReference type="Pfam" id="PF00171"/>
    </source>
</evidence>
<dbReference type="InterPro" id="IPR016163">
    <property type="entry name" value="Ald_DH_C"/>
</dbReference>
<feature type="domain" description="Aldehyde dehydrogenase" evidence="6">
    <location>
        <begin position="18"/>
        <end position="475"/>
    </location>
</feature>
<dbReference type="STRING" id="1631249.BQ8794_320086"/>
<comment type="similarity">
    <text evidence="1 5">Belongs to the aldehyde dehydrogenase family.</text>
</comment>
<keyword evidence="8" id="KW-1185">Reference proteome</keyword>